<accession>A0A7X5Y4Z8</accession>
<dbReference type="RefSeq" id="WP_168067445.1">
    <property type="nucleotide sequence ID" value="NZ_JAATJC010000001.1"/>
</dbReference>
<name>A0A7X5Y4Z8_9SPHN</name>
<evidence type="ECO:0000313" key="6">
    <source>
        <dbReference type="Proteomes" id="UP000558192"/>
    </source>
</evidence>
<dbReference type="InterPro" id="IPR006379">
    <property type="entry name" value="HAD-SF_hydro_IIB"/>
</dbReference>
<evidence type="ECO:0000256" key="3">
    <source>
        <dbReference type="ARBA" id="ARBA00022801"/>
    </source>
</evidence>
<keyword evidence="4" id="KW-0460">Magnesium</keyword>
<dbReference type="GO" id="GO:0005992">
    <property type="term" value="P:trehalose biosynthetic process"/>
    <property type="evidence" value="ECO:0007669"/>
    <property type="project" value="UniProtKB-UniPathway"/>
</dbReference>
<dbReference type="AlphaFoldDB" id="A0A7X5Y4Z8"/>
<dbReference type="InterPro" id="IPR044651">
    <property type="entry name" value="OTSB-like"/>
</dbReference>
<organism evidence="5 6">
    <name type="scientific">Sphingomonas kaistensis</name>
    <dbReference type="NCBI Taxonomy" id="298708"/>
    <lineage>
        <taxon>Bacteria</taxon>
        <taxon>Pseudomonadati</taxon>
        <taxon>Pseudomonadota</taxon>
        <taxon>Alphaproteobacteria</taxon>
        <taxon>Sphingomonadales</taxon>
        <taxon>Sphingomonadaceae</taxon>
        <taxon>Sphingomonas</taxon>
    </lineage>
</organism>
<dbReference type="CDD" id="cd01627">
    <property type="entry name" value="HAD_TPP"/>
    <property type="match status" value="1"/>
</dbReference>
<dbReference type="GO" id="GO:0046872">
    <property type="term" value="F:metal ion binding"/>
    <property type="evidence" value="ECO:0007669"/>
    <property type="project" value="UniProtKB-KW"/>
</dbReference>
<keyword evidence="6" id="KW-1185">Reference proteome</keyword>
<sequence>MPLPTPPPTLLRDAALFLDFDGTLVPIADRPDAITIAPGLLPLLERLQAALAGRLTLVSGRAAADVRRWIAPLEVAVAGSHGLELGTKTAPRSAALEEGLRHLRGLQAEHAGVLLEEKPLGAALHYREAPGAEDACRAAVTRVALSTGMEVQPGKMVFEIKPADGDKGTAIQTLMQRPDHAGHRPVFIGDDLTDEHGFAVVRDLGGSGILVGEERDTAATHRLRDVAEVHRWLNDACEEMS</sequence>
<dbReference type="InterPro" id="IPR003337">
    <property type="entry name" value="Trehalose_PPase"/>
</dbReference>
<dbReference type="InterPro" id="IPR036412">
    <property type="entry name" value="HAD-like_sf"/>
</dbReference>
<dbReference type="Pfam" id="PF02358">
    <property type="entry name" value="Trehalose_PPase"/>
    <property type="match status" value="1"/>
</dbReference>
<dbReference type="EMBL" id="JAATJC010000001">
    <property type="protein sequence ID" value="NJC04652.1"/>
    <property type="molecule type" value="Genomic_DNA"/>
</dbReference>
<dbReference type="NCBIfam" id="TIGR00685">
    <property type="entry name" value="T6PP"/>
    <property type="match status" value="1"/>
</dbReference>
<dbReference type="EC" id="3.1.3.12" evidence="4"/>
<comment type="pathway">
    <text evidence="1 4">Glycan biosynthesis; trehalose biosynthesis.</text>
</comment>
<dbReference type="Gene3D" id="3.30.70.1020">
    <property type="entry name" value="Trehalose-6-phosphate phosphatase related protein, domain 2"/>
    <property type="match status" value="1"/>
</dbReference>
<dbReference type="PANTHER" id="PTHR43768:SF3">
    <property type="entry name" value="TREHALOSE 6-PHOSPHATE PHOSPHATASE"/>
    <property type="match status" value="1"/>
</dbReference>
<proteinExistence type="inferred from homology"/>
<dbReference type="GO" id="GO:0004805">
    <property type="term" value="F:trehalose-phosphatase activity"/>
    <property type="evidence" value="ECO:0007669"/>
    <property type="project" value="UniProtKB-EC"/>
</dbReference>
<dbReference type="SUPFAM" id="SSF56784">
    <property type="entry name" value="HAD-like"/>
    <property type="match status" value="1"/>
</dbReference>
<comment type="catalytic activity">
    <reaction evidence="4">
        <text>alpha,alpha-trehalose 6-phosphate + H2O = alpha,alpha-trehalose + phosphate</text>
        <dbReference type="Rhea" id="RHEA:23420"/>
        <dbReference type="ChEBI" id="CHEBI:15377"/>
        <dbReference type="ChEBI" id="CHEBI:16551"/>
        <dbReference type="ChEBI" id="CHEBI:43474"/>
        <dbReference type="ChEBI" id="CHEBI:58429"/>
        <dbReference type="EC" id="3.1.3.12"/>
    </reaction>
</comment>
<keyword evidence="4" id="KW-0479">Metal-binding</keyword>
<dbReference type="Proteomes" id="UP000558192">
    <property type="component" value="Unassembled WGS sequence"/>
</dbReference>
<evidence type="ECO:0000256" key="2">
    <source>
        <dbReference type="ARBA" id="ARBA00008770"/>
    </source>
</evidence>
<dbReference type="InterPro" id="IPR023214">
    <property type="entry name" value="HAD_sf"/>
</dbReference>
<evidence type="ECO:0000256" key="4">
    <source>
        <dbReference type="RuleBase" id="RU361117"/>
    </source>
</evidence>
<dbReference type="Gene3D" id="3.40.50.1000">
    <property type="entry name" value="HAD superfamily/HAD-like"/>
    <property type="match status" value="1"/>
</dbReference>
<dbReference type="PANTHER" id="PTHR43768">
    <property type="entry name" value="TREHALOSE 6-PHOSPHATE PHOSPHATASE"/>
    <property type="match status" value="1"/>
</dbReference>
<gene>
    <name evidence="5" type="ORF">GGQ97_000445</name>
</gene>
<evidence type="ECO:0000256" key="1">
    <source>
        <dbReference type="ARBA" id="ARBA00005199"/>
    </source>
</evidence>
<dbReference type="NCBIfam" id="TIGR01484">
    <property type="entry name" value="HAD-SF-IIB"/>
    <property type="match status" value="1"/>
</dbReference>
<comment type="caution">
    <text evidence="5">The sequence shown here is derived from an EMBL/GenBank/DDBJ whole genome shotgun (WGS) entry which is preliminary data.</text>
</comment>
<keyword evidence="3 4" id="KW-0378">Hydrolase</keyword>
<evidence type="ECO:0000313" key="5">
    <source>
        <dbReference type="EMBL" id="NJC04652.1"/>
    </source>
</evidence>
<comment type="cofactor">
    <cofactor evidence="4">
        <name>Mg(2+)</name>
        <dbReference type="ChEBI" id="CHEBI:18420"/>
    </cofactor>
</comment>
<comment type="similarity">
    <text evidence="2 4">Belongs to the trehalose phosphatase family.</text>
</comment>
<comment type="function">
    <text evidence="4">Removes the phosphate from trehalose 6-phosphate to produce free trehalose.</text>
</comment>
<reference evidence="5 6" key="1">
    <citation type="submission" date="2020-03" db="EMBL/GenBank/DDBJ databases">
        <title>Genomic Encyclopedia of Type Strains, Phase IV (KMG-IV): sequencing the most valuable type-strain genomes for metagenomic binning, comparative biology and taxonomic classification.</title>
        <authorList>
            <person name="Goeker M."/>
        </authorList>
    </citation>
    <scope>NUCLEOTIDE SEQUENCE [LARGE SCALE GENOMIC DNA]</scope>
    <source>
        <strain evidence="5 6">DSM 16846</strain>
    </source>
</reference>
<protein>
    <recommendedName>
        <fullName evidence="4">Trehalose 6-phosphate phosphatase</fullName>
        <ecNumber evidence="4">3.1.3.12</ecNumber>
    </recommendedName>
</protein>
<dbReference type="UniPathway" id="UPA00299"/>